<name>A0A2R5GQT3_9STRA</name>
<dbReference type="PANTHER" id="PTHR45641">
    <property type="entry name" value="TETRATRICOPEPTIDE REPEAT PROTEIN (AFU_ORTHOLOGUE AFUA_6G03870)"/>
    <property type="match status" value="1"/>
</dbReference>
<evidence type="ECO:0000256" key="1">
    <source>
        <dbReference type="ARBA" id="ARBA00022737"/>
    </source>
</evidence>
<sequence length="1007" mass="111959">MKDWVQLLAWLTAEQRSTAGQVRLARVQGAGFALNQTLRAKRSAAQFLRGGHPRQGHEGLEVGTNPRLRRGAVQHVQANRLTPVQRDAWTVSDVRDHVAVPVARRWEIPYVEKYADAAGEPFAATYVTCPPWLLFGDLVDGLLRYCASKDLDPETHFVWLEAFCLDHVRLGVPGSDSGSVGLDFYCKRIPRALKQFDAVVIALGPSLEGMANDQVLWTLYSLMMANTETSALLDKVRITAPTVEDAASWDSRIQSMMAETFHGWKTAYKQPELAFRARAVFSWRRHSSDGVLRRAFCDVGPGKVSRLVRAALQELYSSHVEAYVERLTRTVSQTERLQELQTAALFFRTIEMDEEALRLRLLALHVFKQADDVNTDAVARIQHEVAHTLERLERWDDARDAFYEVLRLLRERPNEWTRGHLENLLRTIRCTTKVLLVLNRGDEATALLEDLARDADASEGGSEDDFQRQLLGARADLAMEMYDFDTAHALRKDLMASANDVDTTGEARHQLLRTLVKVGSDADVRALAEELASEGPVLQKWISAVILLENQRCVDMACSLLGELTGMMVRQFQGIVHLLLGTAEMLVGRHADAKQALERARELRSVPENLSAEDTADTSIGLAILHERHGEVDQALALAQEAAAVMLDARGIDSRQYLRAQEVVAILELSRGNEEVAEDLLDRYETLSSKRLSMERDMKGSVLWLSMQVALSSGDAHLALELCVQNYELKLERLGRFHPSRVEAGLLVVRILIALDRSKEAESWLAKMPRPDPLPEDAPPQLGLHDSFVRAESNLLQYRGVYAEAESLARESLALHERVNGPGLMGTLTSKMHLASVLFDACKFDGALDLVNDFLDTLKAKEGPGRLFMAEGFVTRSRIFAALGQGDDALRDAEHAVEFVPEFHTEKSTLFRLAELHHSFGCAHAARGDSDQARSSLETALNIKSRAYGPSSSQAAEVLYDLADAIGDLDAAEEALRIRARCFGASSIFARRSRAQVEALAQGEGNV</sequence>
<dbReference type="Pfam" id="PF13374">
    <property type="entry name" value="TPR_10"/>
    <property type="match status" value="1"/>
</dbReference>
<dbReference type="Gene3D" id="1.25.40.10">
    <property type="entry name" value="Tetratricopeptide repeat domain"/>
    <property type="match status" value="2"/>
</dbReference>
<evidence type="ECO:0000313" key="4">
    <source>
        <dbReference type="Proteomes" id="UP000241890"/>
    </source>
</evidence>
<keyword evidence="2" id="KW-0802">TPR repeat</keyword>
<dbReference type="InterPro" id="IPR011990">
    <property type="entry name" value="TPR-like_helical_dom_sf"/>
</dbReference>
<dbReference type="InterPro" id="IPR019734">
    <property type="entry name" value="TPR_rpt"/>
</dbReference>
<gene>
    <name evidence="3" type="ORF">FCC1311_083432</name>
</gene>
<dbReference type="EMBL" id="BEYU01000115">
    <property type="protein sequence ID" value="GBG32118.1"/>
    <property type="molecule type" value="Genomic_DNA"/>
</dbReference>
<keyword evidence="4" id="KW-1185">Reference proteome</keyword>
<accession>A0A2R5GQT3</accession>
<reference evidence="3 4" key="1">
    <citation type="submission" date="2017-12" db="EMBL/GenBank/DDBJ databases">
        <title>Sequencing, de novo assembly and annotation of complete genome of a new Thraustochytrid species, strain FCC1311.</title>
        <authorList>
            <person name="Sedici K."/>
            <person name="Godart F."/>
            <person name="Aiese Cigliano R."/>
            <person name="Sanseverino W."/>
            <person name="Barakat M."/>
            <person name="Ortet P."/>
            <person name="Marechal E."/>
            <person name="Cagnac O."/>
            <person name="Amato A."/>
        </authorList>
    </citation>
    <scope>NUCLEOTIDE SEQUENCE [LARGE SCALE GENOMIC DNA]</scope>
</reference>
<dbReference type="PANTHER" id="PTHR45641:SF19">
    <property type="entry name" value="NEPHROCYSTIN-3"/>
    <property type="match status" value="1"/>
</dbReference>
<dbReference type="SMART" id="SM00028">
    <property type="entry name" value="TPR"/>
    <property type="match status" value="5"/>
</dbReference>
<comment type="caution">
    <text evidence="3">The sequence shown here is derived from an EMBL/GenBank/DDBJ whole genome shotgun (WGS) entry which is preliminary data.</text>
</comment>
<proteinExistence type="predicted"/>
<organism evidence="3 4">
    <name type="scientific">Hondaea fermentalgiana</name>
    <dbReference type="NCBI Taxonomy" id="2315210"/>
    <lineage>
        <taxon>Eukaryota</taxon>
        <taxon>Sar</taxon>
        <taxon>Stramenopiles</taxon>
        <taxon>Bigyra</taxon>
        <taxon>Labyrinthulomycetes</taxon>
        <taxon>Thraustochytrida</taxon>
        <taxon>Thraustochytriidae</taxon>
        <taxon>Hondaea</taxon>
    </lineage>
</organism>
<keyword evidence="1" id="KW-0677">Repeat</keyword>
<dbReference type="AlphaFoldDB" id="A0A2R5GQT3"/>
<dbReference type="SUPFAM" id="SSF48452">
    <property type="entry name" value="TPR-like"/>
    <property type="match status" value="3"/>
</dbReference>
<dbReference type="InParanoid" id="A0A2R5GQT3"/>
<dbReference type="Proteomes" id="UP000241890">
    <property type="component" value="Unassembled WGS sequence"/>
</dbReference>
<protein>
    <submittedName>
        <fullName evidence="3">Uncharacterized protein</fullName>
    </submittedName>
</protein>
<evidence type="ECO:0000256" key="2">
    <source>
        <dbReference type="ARBA" id="ARBA00022803"/>
    </source>
</evidence>
<evidence type="ECO:0000313" key="3">
    <source>
        <dbReference type="EMBL" id="GBG32118.1"/>
    </source>
</evidence>